<comment type="caution">
    <text evidence="1">The sequence shown here is derived from an EMBL/GenBank/DDBJ whole genome shotgun (WGS) entry which is preliminary data.</text>
</comment>
<name>A0AAE1A0T6_9GAST</name>
<keyword evidence="2" id="KW-1185">Reference proteome</keyword>
<reference evidence="1" key="1">
    <citation type="journal article" date="2023" name="G3 (Bethesda)">
        <title>A reference genome for the long-term kleptoplast-retaining sea slug Elysia crispata morphotype clarki.</title>
        <authorList>
            <person name="Eastman K.E."/>
            <person name="Pendleton A.L."/>
            <person name="Shaikh M.A."/>
            <person name="Suttiyut T."/>
            <person name="Ogas R."/>
            <person name="Tomko P."/>
            <person name="Gavelis G."/>
            <person name="Widhalm J.R."/>
            <person name="Wisecaver J.H."/>
        </authorList>
    </citation>
    <scope>NUCLEOTIDE SEQUENCE</scope>
    <source>
        <strain evidence="1">ECLA1</strain>
    </source>
</reference>
<protein>
    <submittedName>
        <fullName evidence="1">Uncharacterized protein</fullName>
    </submittedName>
</protein>
<dbReference type="EMBL" id="JAWDGP010002956">
    <property type="protein sequence ID" value="KAK3778451.1"/>
    <property type="molecule type" value="Genomic_DNA"/>
</dbReference>
<sequence length="116" mass="13630">MHMPVMGSKLGASRENERFRFGDPHKSGDLEVFFGHHERDTVRLGPTFMTRLAIVTETLLKLRNSMRKLVPSRQLCVDRMAITVKKRNYQIDPYLCYFDRILENHGCLKNIESKKY</sequence>
<accession>A0AAE1A0T6</accession>
<dbReference type="Proteomes" id="UP001283361">
    <property type="component" value="Unassembled WGS sequence"/>
</dbReference>
<gene>
    <name evidence="1" type="ORF">RRG08_014078</name>
</gene>
<evidence type="ECO:0000313" key="1">
    <source>
        <dbReference type="EMBL" id="KAK3778451.1"/>
    </source>
</evidence>
<organism evidence="1 2">
    <name type="scientific">Elysia crispata</name>
    <name type="common">lettuce slug</name>
    <dbReference type="NCBI Taxonomy" id="231223"/>
    <lineage>
        <taxon>Eukaryota</taxon>
        <taxon>Metazoa</taxon>
        <taxon>Spiralia</taxon>
        <taxon>Lophotrochozoa</taxon>
        <taxon>Mollusca</taxon>
        <taxon>Gastropoda</taxon>
        <taxon>Heterobranchia</taxon>
        <taxon>Euthyneura</taxon>
        <taxon>Panpulmonata</taxon>
        <taxon>Sacoglossa</taxon>
        <taxon>Placobranchoidea</taxon>
        <taxon>Plakobranchidae</taxon>
        <taxon>Elysia</taxon>
    </lineage>
</organism>
<evidence type="ECO:0000313" key="2">
    <source>
        <dbReference type="Proteomes" id="UP001283361"/>
    </source>
</evidence>
<proteinExistence type="predicted"/>
<dbReference type="AlphaFoldDB" id="A0AAE1A0T6"/>